<dbReference type="InterPro" id="IPR002110">
    <property type="entry name" value="Ankyrin_rpt"/>
</dbReference>
<keyword evidence="5 8" id="KW-0808">Transferase</keyword>
<keyword evidence="9" id="KW-0040">ANK repeat</keyword>
<evidence type="ECO:0000313" key="12">
    <source>
        <dbReference type="Proteomes" id="UP000053558"/>
    </source>
</evidence>
<dbReference type="KEGG" id="cput:CONPUDRAFT_121194"/>
<dbReference type="AlphaFoldDB" id="A0A5M3MUS1"/>
<keyword evidence="3 8" id="KW-0963">Cytoplasm</keyword>
<accession>A0A5M3MUS1</accession>
<dbReference type="EC" id="2.1.1.-" evidence="8"/>
<reference evidence="12" key="1">
    <citation type="journal article" date="2012" name="Science">
        <title>The Paleozoic origin of enzymatic lignin decomposition reconstructed from 31 fungal genomes.</title>
        <authorList>
            <person name="Floudas D."/>
            <person name="Binder M."/>
            <person name="Riley R."/>
            <person name="Barry K."/>
            <person name="Blanchette R.A."/>
            <person name="Henrissat B."/>
            <person name="Martinez A.T."/>
            <person name="Otillar R."/>
            <person name="Spatafora J.W."/>
            <person name="Yadav J.S."/>
            <person name="Aerts A."/>
            <person name="Benoit I."/>
            <person name="Boyd A."/>
            <person name="Carlson A."/>
            <person name="Copeland A."/>
            <person name="Coutinho P.M."/>
            <person name="de Vries R.P."/>
            <person name="Ferreira P."/>
            <person name="Findley K."/>
            <person name="Foster B."/>
            <person name="Gaskell J."/>
            <person name="Glotzer D."/>
            <person name="Gorecki P."/>
            <person name="Heitman J."/>
            <person name="Hesse C."/>
            <person name="Hori C."/>
            <person name="Igarashi K."/>
            <person name="Jurgens J.A."/>
            <person name="Kallen N."/>
            <person name="Kersten P."/>
            <person name="Kohler A."/>
            <person name="Kuees U."/>
            <person name="Kumar T.K.A."/>
            <person name="Kuo A."/>
            <person name="LaButti K."/>
            <person name="Larrondo L.F."/>
            <person name="Lindquist E."/>
            <person name="Ling A."/>
            <person name="Lombard V."/>
            <person name="Lucas S."/>
            <person name="Lundell T."/>
            <person name="Martin R."/>
            <person name="McLaughlin D.J."/>
            <person name="Morgenstern I."/>
            <person name="Morin E."/>
            <person name="Murat C."/>
            <person name="Nagy L.G."/>
            <person name="Nolan M."/>
            <person name="Ohm R.A."/>
            <person name="Patyshakuliyeva A."/>
            <person name="Rokas A."/>
            <person name="Ruiz-Duenas F.J."/>
            <person name="Sabat G."/>
            <person name="Salamov A."/>
            <person name="Samejima M."/>
            <person name="Schmutz J."/>
            <person name="Slot J.C."/>
            <person name="St John F."/>
            <person name="Stenlid J."/>
            <person name="Sun H."/>
            <person name="Sun S."/>
            <person name="Syed K."/>
            <person name="Tsang A."/>
            <person name="Wiebenga A."/>
            <person name="Young D."/>
            <person name="Pisabarro A."/>
            <person name="Eastwood D.C."/>
            <person name="Martin F."/>
            <person name="Cullen D."/>
            <person name="Grigoriev I.V."/>
            <person name="Hibbett D.S."/>
        </authorList>
    </citation>
    <scope>NUCLEOTIDE SEQUENCE [LARGE SCALE GENOMIC DNA]</scope>
    <source>
        <strain evidence="12">RWD-64-598 SS2</strain>
    </source>
</reference>
<evidence type="ECO:0000256" key="5">
    <source>
        <dbReference type="ARBA" id="ARBA00022679"/>
    </source>
</evidence>
<feature type="domain" description="RMT2" evidence="10">
    <location>
        <begin position="145"/>
        <end position="387"/>
    </location>
</feature>
<comment type="function">
    <text evidence="1 8">S-adenosyl-L-methionine-dependent protein-arginine N-methyltransferase that methylates the delta-nitrogen atom of arginine residues to form N5-methylarginine (type IV) in target proteins. Monomethylates ribosomal protein L12.</text>
</comment>
<dbReference type="PANTHER" id="PTHR32379:SF1">
    <property type="entry name" value="GUANIDINOACETATE N-METHYLTRANSFERASE"/>
    <property type="match status" value="1"/>
</dbReference>
<evidence type="ECO:0000256" key="7">
    <source>
        <dbReference type="ARBA" id="ARBA00023242"/>
    </source>
</evidence>
<dbReference type="InterPro" id="IPR017408">
    <property type="entry name" value="Arginine_N-MeTrfase_2"/>
</dbReference>
<dbReference type="InterPro" id="IPR036770">
    <property type="entry name" value="Ankyrin_rpt-contain_sf"/>
</dbReference>
<feature type="repeat" description="ANK" evidence="9">
    <location>
        <begin position="58"/>
        <end position="90"/>
    </location>
</feature>
<dbReference type="GO" id="GO:0019702">
    <property type="term" value="F:protein arginine N5-methyltransferase activity"/>
    <property type="evidence" value="ECO:0007669"/>
    <property type="project" value="TreeGrafter"/>
</dbReference>
<dbReference type="OrthoDB" id="19014at2759"/>
<dbReference type="GO" id="GO:0032259">
    <property type="term" value="P:methylation"/>
    <property type="evidence" value="ECO:0007669"/>
    <property type="project" value="UniProtKB-KW"/>
</dbReference>
<dbReference type="SUPFAM" id="SSF53335">
    <property type="entry name" value="S-adenosyl-L-methionine-dependent methyltransferases"/>
    <property type="match status" value="1"/>
</dbReference>
<proteinExistence type="inferred from homology"/>
<dbReference type="Pfam" id="PF12796">
    <property type="entry name" value="Ank_2"/>
    <property type="match status" value="1"/>
</dbReference>
<dbReference type="RefSeq" id="XP_007766848.1">
    <property type="nucleotide sequence ID" value="XM_007768658.1"/>
</dbReference>
<dbReference type="SUPFAM" id="SSF48403">
    <property type="entry name" value="Ankyrin repeat"/>
    <property type="match status" value="1"/>
</dbReference>
<dbReference type="PROSITE" id="PS50088">
    <property type="entry name" value="ANK_REPEAT"/>
    <property type="match status" value="1"/>
</dbReference>
<organism evidence="11 12">
    <name type="scientific">Coniophora puteana (strain RWD-64-598)</name>
    <name type="common">Brown rot fungus</name>
    <dbReference type="NCBI Taxonomy" id="741705"/>
    <lineage>
        <taxon>Eukaryota</taxon>
        <taxon>Fungi</taxon>
        <taxon>Dikarya</taxon>
        <taxon>Basidiomycota</taxon>
        <taxon>Agaricomycotina</taxon>
        <taxon>Agaricomycetes</taxon>
        <taxon>Agaricomycetidae</taxon>
        <taxon>Boletales</taxon>
        <taxon>Coniophorineae</taxon>
        <taxon>Coniophoraceae</taxon>
        <taxon>Coniophora</taxon>
    </lineage>
</organism>
<dbReference type="GO" id="GO:0005634">
    <property type="term" value="C:nucleus"/>
    <property type="evidence" value="ECO:0007669"/>
    <property type="project" value="UniProtKB-SubCell"/>
</dbReference>
<evidence type="ECO:0000256" key="6">
    <source>
        <dbReference type="ARBA" id="ARBA00022691"/>
    </source>
</evidence>
<evidence type="ECO:0000256" key="1">
    <source>
        <dbReference type="ARBA" id="ARBA00002207"/>
    </source>
</evidence>
<dbReference type="Proteomes" id="UP000053558">
    <property type="component" value="Unassembled WGS sequence"/>
</dbReference>
<dbReference type="InterPro" id="IPR026480">
    <property type="entry name" value="RMT2_dom"/>
</dbReference>
<keyword evidence="4 8" id="KW-0489">Methyltransferase</keyword>
<dbReference type="GeneID" id="19199599"/>
<evidence type="ECO:0000256" key="4">
    <source>
        <dbReference type="ARBA" id="ARBA00022603"/>
    </source>
</evidence>
<evidence type="ECO:0000259" key="10">
    <source>
        <dbReference type="PROSITE" id="PS51559"/>
    </source>
</evidence>
<keyword evidence="6" id="KW-0949">S-adenosyl-L-methionine</keyword>
<dbReference type="Gene3D" id="3.40.50.150">
    <property type="entry name" value="Vaccinia Virus protein VP39"/>
    <property type="match status" value="1"/>
</dbReference>
<dbReference type="EMBL" id="JH711576">
    <property type="protein sequence ID" value="EIW82922.1"/>
    <property type="molecule type" value="Genomic_DNA"/>
</dbReference>
<dbReference type="GO" id="GO:0005737">
    <property type="term" value="C:cytoplasm"/>
    <property type="evidence" value="ECO:0007669"/>
    <property type="project" value="UniProtKB-SubCell"/>
</dbReference>
<dbReference type="PANTHER" id="PTHR32379">
    <property type="entry name" value="GUANIDINOACETATE N-METHYLTRANSFERASE"/>
    <property type="match status" value="1"/>
</dbReference>
<keyword evidence="7 8" id="KW-0539">Nucleus</keyword>
<evidence type="ECO:0000313" key="11">
    <source>
        <dbReference type="EMBL" id="EIW82922.1"/>
    </source>
</evidence>
<dbReference type="Gene3D" id="1.25.40.20">
    <property type="entry name" value="Ankyrin repeat-containing domain"/>
    <property type="match status" value="1"/>
</dbReference>
<dbReference type="PIRSF" id="PIRSF038148">
    <property type="entry name" value="Arginine_N-mtfrase-2"/>
    <property type="match status" value="1"/>
</dbReference>
<comment type="subcellular location">
    <subcellularLocation>
        <location evidence="8">Cytoplasm</location>
    </subcellularLocation>
    <subcellularLocation>
        <location evidence="8">Nucleus</location>
    </subcellularLocation>
</comment>
<name>A0A5M3MUS1_CONPW</name>
<gene>
    <name evidence="11" type="ORF">CONPUDRAFT_121194</name>
</gene>
<keyword evidence="12" id="KW-1185">Reference proteome</keyword>
<evidence type="ECO:0000256" key="8">
    <source>
        <dbReference type="PIRNR" id="PIRNR038148"/>
    </source>
</evidence>
<dbReference type="SMART" id="SM00248">
    <property type="entry name" value="ANK"/>
    <property type="match status" value="1"/>
</dbReference>
<protein>
    <recommendedName>
        <fullName evidence="8">Arginine N-methyltransferase 2</fullName>
        <ecNumber evidence="8">2.1.1.-</ecNumber>
    </recommendedName>
</protein>
<comment type="subunit">
    <text evidence="2 8">Monomer.</text>
</comment>
<dbReference type="PROSITE" id="PS51559">
    <property type="entry name" value="SAM_RMT2"/>
    <property type="match status" value="1"/>
</dbReference>
<dbReference type="OMA" id="YWVVDNY"/>
<comment type="similarity">
    <text evidence="8">Belongs to the class I-like SAM-binding methyltransferase superfamily. RMT2 methyltransferase family.</text>
</comment>
<dbReference type="InterPro" id="IPR051038">
    <property type="entry name" value="RMT2/GAMT_Mtase"/>
</dbReference>
<sequence length="387" mass="43081">MVDVEFLDDDYSGEIDIDVDTLTALGFGLINAILEHEPTDTIKIWIDQGAPLWFQDEDGTSPLHAAAYVQNSQLVKLLIDEGAVWNAVDNLENTAGDIALSWNDGASYNLIRDAGIRSEMLLSLLSSKSSLKDTPSSLILRQTDGSAAGSSDAFLSSELRFTTDERGQDICIVKADEDEVGVMMGWERDIMRETVQRMSTQENLEKGLKVMNVGFGLGIIDSMFQSMPTPPSIHVIIEPHPDVLKFMKAKGWHEKKGVIIVEGKWQDAIGDPRILGIGGFDAVYTDTFSESYEDLHTFFKHVPGLLSGPTSIFSFFNGLGATNALFYDVYTRLSDMHLSEVGLEVEWDDVDVNMYNKDGDGAERWGQTRQYFTLPTYRLPCARMKHL</sequence>
<evidence type="ECO:0000256" key="3">
    <source>
        <dbReference type="ARBA" id="ARBA00022490"/>
    </source>
</evidence>
<evidence type="ECO:0000256" key="9">
    <source>
        <dbReference type="PROSITE-ProRule" id="PRU00023"/>
    </source>
</evidence>
<dbReference type="InterPro" id="IPR029063">
    <property type="entry name" value="SAM-dependent_MTases_sf"/>
</dbReference>
<evidence type="ECO:0000256" key="2">
    <source>
        <dbReference type="ARBA" id="ARBA00011245"/>
    </source>
</evidence>
<dbReference type="PROSITE" id="PS50297">
    <property type="entry name" value="ANK_REP_REGION"/>
    <property type="match status" value="1"/>
</dbReference>
<comment type="caution">
    <text evidence="11">The sequence shown here is derived from an EMBL/GenBank/DDBJ whole genome shotgun (WGS) entry which is preliminary data.</text>
</comment>